<keyword evidence="3" id="KW-1185">Reference proteome</keyword>
<dbReference type="PANTHER" id="PTHR43135">
    <property type="entry name" value="ALPHA-D-RIBOSE 1-METHYLPHOSPHONATE 5-TRIPHOSPHATE DIPHOSPHATASE"/>
    <property type="match status" value="1"/>
</dbReference>
<reference evidence="2" key="1">
    <citation type="submission" date="2016-02" db="EMBL/GenBank/DDBJ databases">
        <title>Genome sequence of Bacillus trypoxylicola KCTC 13244(T).</title>
        <authorList>
            <person name="Jeong H."/>
            <person name="Park S.-H."/>
            <person name="Choi S.-K."/>
        </authorList>
    </citation>
    <scope>NUCLEOTIDE SEQUENCE [LARGE SCALE GENOMIC DNA]</scope>
    <source>
        <strain evidence="2">KCTC 13244</strain>
    </source>
</reference>
<protein>
    <submittedName>
        <fullName evidence="2">Aryldialkylphosphatase</fullName>
    </submittedName>
</protein>
<dbReference type="Gene3D" id="3.20.20.140">
    <property type="entry name" value="Metal-dependent hydrolases"/>
    <property type="match status" value="1"/>
</dbReference>
<dbReference type="PANTHER" id="PTHR43135:SF3">
    <property type="entry name" value="ALPHA-D-RIBOSE 1-METHYLPHOSPHONATE 5-TRIPHOSPHATE DIPHOSPHATASE"/>
    <property type="match status" value="1"/>
</dbReference>
<evidence type="ECO:0000259" key="1">
    <source>
        <dbReference type="Pfam" id="PF01979"/>
    </source>
</evidence>
<feature type="domain" description="Amidohydrolase-related" evidence="1">
    <location>
        <begin position="54"/>
        <end position="388"/>
    </location>
</feature>
<dbReference type="Gene3D" id="2.30.40.10">
    <property type="entry name" value="Urease, subunit C, domain 1"/>
    <property type="match status" value="1"/>
</dbReference>
<dbReference type="Proteomes" id="UP000075806">
    <property type="component" value="Unassembled WGS sequence"/>
</dbReference>
<sequence>MSFIIKNVTLIDGVSNEAVPESYVWVEDGKIKEVGRGSIPTTHQIEVIDGSGQYLTPGLIDSHVHLIWSGSSNPQDRISKSSSEDIALQAYRHSLIALQHGITTVRDLSSPGNTVLSVRNMIDASILPGPTIVSSGPALCITGGHVHYIGMEADGAEGIRKATRGLLKQGVDVIKLMATGGIHTFGEEPGAEQFTIDELRAAKEEASKKNKFTSAHAQGLKGIENCLDVGIDTIEHGIFANEAALKRMKQQGTFLVPTMVIMRNLAASQQTASWRAEKAKKVIEPHFSMLEQAVRLGVKIATGTDCGAPDTPFSKYFDELTIMESAGMSKMAVIQASTSIAADACQRPLRGRITEGCYADLLLLKENPIKDLDALRKEKRVFKDGKEVTPFIK</sequence>
<accession>A0A162DG80</accession>
<dbReference type="RefSeq" id="WP_061949320.1">
    <property type="nucleotide sequence ID" value="NZ_LTAO01000023.1"/>
</dbReference>
<gene>
    <name evidence="2" type="ORF">AZF04_08365</name>
</gene>
<dbReference type="InterPro" id="IPR051781">
    <property type="entry name" value="Metallo-dep_Hydrolase"/>
</dbReference>
<dbReference type="AlphaFoldDB" id="A0A162DG80"/>
<dbReference type="SUPFAM" id="SSF51338">
    <property type="entry name" value="Composite domain of metallo-dependent hydrolases"/>
    <property type="match status" value="1"/>
</dbReference>
<dbReference type="STRING" id="519424.AZF04_08365"/>
<dbReference type="InterPro" id="IPR006680">
    <property type="entry name" value="Amidohydro-rel"/>
</dbReference>
<dbReference type="EMBL" id="LTAO01000023">
    <property type="protein sequence ID" value="KYG29524.1"/>
    <property type="molecule type" value="Genomic_DNA"/>
</dbReference>
<dbReference type="InterPro" id="IPR011059">
    <property type="entry name" value="Metal-dep_hydrolase_composite"/>
</dbReference>
<dbReference type="Pfam" id="PF01979">
    <property type="entry name" value="Amidohydro_1"/>
    <property type="match status" value="1"/>
</dbReference>
<evidence type="ECO:0000313" key="2">
    <source>
        <dbReference type="EMBL" id="KYG29524.1"/>
    </source>
</evidence>
<comment type="caution">
    <text evidence="2">The sequence shown here is derived from an EMBL/GenBank/DDBJ whole genome shotgun (WGS) entry which is preliminary data.</text>
</comment>
<name>A0A162DG80_9BACI</name>
<evidence type="ECO:0000313" key="3">
    <source>
        <dbReference type="Proteomes" id="UP000075806"/>
    </source>
</evidence>
<dbReference type="InterPro" id="IPR057744">
    <property type="entry name" value="OTAase-like"/>
</dbReference>
<dbReference type="OrthoDB" id="9797498at2"/>
<organism evidence="2 3">
    <name type="scientific">Alkalihalobacillus trypoxylicola</name>
    <dbReference type="NCBI Taxonomy" id="519424"/>
    <lineage>
        <taxon>Bacteria</taxon>
        <taxon>Bacillati</taxon>
        <taxon>Bacillota</taxon>
        <taxon>Bacilli</taxon>
        <taxon>Bacillales</taxon>
        <taxon>Bacillaceae</taxon>
        <taxon>Alkalihalobacillus</taxon>
    </lineage>
</organism>
<dbReference type="CDD" id="cd01299">
    <property type="entry name" value="Met_dep_hydrolase_A"/>
    <property type="match status" value="1"/>
</dbReference>
<dbReference type="InterPro" id="IPR032466">
    <property type="entry name" value="Metal_Hydrolase"/>
</dbReference>
<dbReference type="GO" id="GO:0016810">
    <property type="term" value="F:hydrolase activity, acting on carbon-nitrogen (but not peptide) bonds"/>
    <property type="evidence" value="ECO:0007669"/>
    <property type="project" value="InterPro"/>
</dbReference>
<proteinExistence type="predicted"/>
<dbReference type="SUPFAM" id="SSF51556">
    <property type="entry name" value="Metallo-dependent hydrolases"/>
    <property type="match status" value="1"/>
</dbReference>